<dbReference type="Proteomes" id="UP001148312">
    <property type="component" value="Unassembled WGS sequence"/>
</dbReference>
<reference evidence="7" key="1">
    <citation type="submission" date="2022-12" db="EMBL/GenBank/DDBJ databases">
        <authorList>
            <person name="Petersen C."/>
        </authorList>
    </citation>
    <scope>NUCLEOTIDE SEQUENCE</scope>
    <source>
        <strain evidence="7">IBT 30728</strain>
    </source>
</reference>
<dbReference type="GeneID" id="81621929"/>
<evidence type="ECO:0000256" key="1">
    <source>
        <dbReference type="ARBA" id="ARBA00004141"/>
    </source>
</evidence>
<dbReference type="RefSeq" id="XP_056793711.1">
    <property type="nucleotide sequence ID" value="XM_056931680.1"/>
</dbReference>
<gene>
    <name evidence="7" type="ORF">N7539_002077</name>
</gene>
<dbReference type="GO" id="GO:0016020">
    <property type="term" value="C:membrane"/>
    <property type="evidence" value="ECO:0007669"/>
    <property type="project" value="UniProtKB-SubCell"/>
</dbReference>
<keyword evidence="8" id="KW-1185">Reference proteome</keyword>
<evidence type="ECO:0000256" key="3">
    <source>
        <dbReference type="ARBA" id="ARBA00022692"/>
    </source>
</evidence>
<proteinExistence type="predicted"/>
<protein>
    <submittedName>
        <fullName evidence="7">Uncharacterized protein</fullName>
    </submittedName>
</protein>
<keyword evidence="5 6" id="KW-0472">Membrane</keyword>
<dbReference type="AlphaFoldDB" id="A0A9X0C0I2"/>
<sequence length="111" mass="11846">MALFSRLVGYFTGHVTTPKGPFALFTPISIGLNCIGLLFLLFASITFNFPSTSPVTESIMNYTSAAVGIIGLISIIAWFTTGPRNFAGPRDSELFDGTEQHDAGCSCCTGR</sequence>
<reference evidence="7" key="2">
    <citation type="journal article" date="2023" name="IMA Fungus">
        <title>Comparative genomic study of the Penicillium genus elucidates a diverse pangenome and 15 lateral gene transfer events.</title>
        <authorList>
            <person name="Petersen C."/>
            <person name="Sorensen T."/>
            <person name="Nielsen M.R."/>
            <person name="Sondergaard T.E."/>
            <person name="Sorensen J.L."/>
            <person name="Fitzpatrick D.A."/>
            <person name="Frisvad J.C."/>
            <person name="Nielsen K.L."/>
        </authorList>
    </citation>
    <scope>NUCLEOTIDE SEQUENCE</scope>
    <source>
        <strain evidence="7">IBT 30728</strain>
    </source>
</reference>
<evidence type="ECO:0000313" key="8">
    <source>
        <dbReference type="Proteomes" id="UP001148312"/>
    </source>
</evidence>
<keyword evidence="4 6" id="KW-1133">Transmembrane helix</keyword>
<dbReference type="GO" id="GO:0022857">
    <property type="term" value="F:transmembrane transporter activity"/>
    <property type="evidence" value="ECO:0007669"/>
    <property type="project" value="UniProtKB-ARBA"/>
</dbReference>
<comment type="caution">
    <text evidence="7">The sequence shown here is derived from an EMBL/GenBank/DDBJ whole genome shotgun (WGS) entry which is preliminary data.</text>
</comment>
<evidence type="ECO:0000256" key="4">
    <source>
        <dbReference type="ARBA" id="ARBA00022989"/>
    </source>
</evidence>
<comment type="subcellular location">
    <subcellularLocation>
        <location evidence="1">Membrane</location>
        <topology evidence="1">Multi-pass membrane protein</topology>
    </subcellularLocation>
</comment>
<accession>A0A9X0C0I2</accession>
<dbReference type="PANTHER" id="PTHR45649:SF8">
    <property type="entry name" value="PERMEASE, PUTATIVE-RELATED"/>
    <property type="match status" value="1"/>
</dbReference>
<evidence type="ECO:0000256" key="6">
    <source>
        <dbReference type="SAM" id="Phobius"/>
    </source>
</evidence>
<dbReference type="EMBL" id="JAPWDQ010000002">
    <property type="protein sequence ID" value="KAJ5493331.1"/>
    <property type="molecule type" value="Genomic_DNA"/>
</dbReference>
<feature type="transmembrane region" description="Helical" evidence="6">
    <location>
        <begin position="21"/>
        <end position="47"/>
    </location>
</feature>
<evidence type="ECO:0000256" key="2">
    <source>
        <dbReference type="ARBA" id="ARBA00022448"/>
    </source>
</evidence>
<name>A0A9X0C0I2_9EURO</name>
<evidence type="ECO:0000313" key="7">
    <source>
        <dbReference type="EMBL" id="KAJ5493331.1"/>
    </source>
</evidence>
<keyword evidence="2" id="KW-0813">Transport</keyword>
<keyword evidence="3 6" id="KW-0812">Transmembrane</keyword>
<evidence type="ECO:0000256" key="5">
    <source>
        <dbReference type="ARBA" id="ARBA00023136"/>
    </source>
</evidence>
<feature type="transmembrane region" description="Helical" evidence="6">
    <location>
        <begin position="59"/>
        <end position="80"/>
    </location>
</feature>
<dbReference type="PANTHER" id="PTHR45649">
    <property type="entry name" value="AMINO-ACID PERMEASE BAT1"/>
    <property type="match status" value="1"/>
</dbReference>
<organism evidence="7 8">
    <name type="scientific">Penicillium diatomitis</name>
    <dbReference type="NCBI Taxonomy" id="2819901"/>
    <lineage>
        <taxon>Eukaryota</taxon>
        <taxon>Fungi</taxon>
        <taxon>Dikarya</taxon>
        <taxon>Ascomycota</taxon>
        <taxon>Pezizomycotina</taxon>
        <taxon>Eurotiomycetes</taxon>
        <taxon>Eurotiomycetidae</taxon>
        <taxon>Eurotiales</taxon>
        <taxon>Aspergillaceae</taxon>
        <taxon>Penicillium</taxon>
    </lineage>
</organism>